<dbReference type="AlphaFoldDB" id="A0A2K9BV73"/>
<feature type="transmembrane region" description="Helical" evidence="1">
    <location>
        <begin position="193"/>
        <end position="209"/>
    </location>
</feature>
<evidence type="ECO:0000256" key="1">
    <source>
        <dbReference type="SAM" id="Phobius"/>
    </source>
</evidence>
<evidence type="ECO:0000259" key="2">
    <source>
        <dbReference type="PROSITE" id="PS50990"/>
    </source>
</evidence>
<dbReference type="Proteomes" id="UP000233419">
    <property type="component" value="Chromosome"/>
</dbReference>
<dbReference type="KEGG" id="msyr:CXP39_02290"/>
<evidence type="ECO:0000313" key="3">
    <source>
        <dbReference type="EMBL" id="AUF83620.1"/>
    </source>
</evidence>
<feature type="transmembrane region" description="Helical" evidence="1">
    <location>
        <begin position="156"/>
        <end position="173"/>
    </location>
</feature>
<feature type="transmembrane region" description="Helical" evidence="1">
    <location>
        <begin position="287"/>
        <end position="305"/>
    </location>
</feature>
<keyword evidence="1" id="KW-0472">Membrane</keyword>
<keyword evidence="1" id="KW-1133">Transmembrane helix</keyword>
<feature type="domain" description="Peptidase C39" evidence="2">
    <location>
        <begin position="6"/>
        <end position="132"/>
    </location>
</feature>
<keyword evidence="1" id="KW-0812">Transmembrane</keyword>
<dbReference type="EMBL" id="CP025257">
    <property type="protein sequence ID" value="AUF83620.1"/>
    <property type="molecule type" value="Genomic_DNA"/>
</dbReference>
<dbReference type="InterPro" id="IPR005074">
    <property type="entry name" value="Peptidase_C39"/>
</dbReference>
<dbReference type="GO" id="GO:0005524">
    <property type="term" value="F:ATP binding"/>
    <property type="evidence" value="ECO:0007669"/>
    <property type="project" value="InterPro"/>
</dbReference>
<evidence type="ECO:0000313" key="4">
    <source>
        <dbReference type="Proteomes" id="UP000233419"/>
    </source>
</evidence>
<dbReference type="OrthoDB" id="403954at2"/>
<reference evidence="3 4" key="1">
    <citation type="submission" date="2017-12" db="EMBL/GenBank/DDBJ databases">
        <title>Mesoplasma syrphidae YJS, Complete Genome.</title>
        <authorList>
            <person name="Knight T.F."/>
            <person name="Citino T."/>
            <person name="Rubinstein R."/>
            <person name="Neuschaefer Z."/>
        </authorList>
    </citation>
    <scope>NUCLEOTIDE SEQUENCE [LARGE SCALE GENOMIC DNA]</scope>
    <source>
        <strain evidence="3 4">YJS</strain>
    </source>
</reference>
<name>A0A2K9BV73_9MOLU</name>
<accession>A0A2K9BV73</accession>
<organism evidence="3 4">
    <name type="scientific">Mesoplasma syrphidae</name>
    <dbReference type="NCBI Taxonomy" id="225999"/>
    <lineage>
        <taxon>Bacteria</taxon>
        <taxon>Bacillati</taxon>
        <taxon>Mycoplasmatota</taxon>
        <taxon>Mollicutes</taxon>
        <taxon>Entomoplasmatales</taxon>
        <taxon>Entomoplasmataceae</taxon>
        <taxon>Mesoplasma</taxon>
    </lineage>
</organism>
<proteinExistence type="predicted"/>
<sequence>MRHIKQTGYQECGIACLAMLINFFHNTTIDIDQIKYEQNLDSKSLNFFDLVVIAKAYFLNGEAFEKVTDFELLKKQKPFLAQTVDKQGILHFIIVSQITDNKIIINDPSKSRQSMLSWKEFQSIFAGNIIIFTANRKLYKAERGFWKAFNFKGYKLYIINYSIITFVTTIIFIGEAQFIKKYGQDLVYSQPNIYLYIYFFTLFVLNLLFKELNALVVEKLRKKQHIFMLKKFFYFCTNYSHQIDYYKIFEESKFIIDFMINIIIPIIPNTISNVICSFVIAKLNFGVAGLIFVHNFIIIGISLLVTTPIQAPSANIEVIKYITSKEIYQNSGKEKVMIDQILLKLKNNNHHFQIDWFKNFELVLDKILVLLIYWVLWFDLKKQAIIFENLIIILVLNSLSQTHLKLVLSFLKHRKKYFSYVFKLNKLFIDTKTNNSCPNIHTIKLVEIAQPPIILLKGINILKKERNFLKVVNKSVKNSLIEVFINNLEVSNFTTLSIRAQIYYGNSYNLDIWYGTLLSNLVDNNFSINANKILSTDAFLEFSNKYGVKIQSLIIPEGLSEFQKELIVLCRVLFTSKSVYIIDQNFYLIRREDVLKIIELAAEINSNLLIVFNDLY</sequence>
<gene>
    <name evidence="3" type="ORF">CXP39_02290</name>
</gene>
<dbReference type="Gene3D" id="3.90.70.10">
    <property type="entry name" value="Cysteine proteinases"/>
    <property type="match status" value="1"/>
</dbReference>
<dbReference type="PROSITE" id="PS50990">
    <property type="entry name" value="PEPTIDASE_C39"/>
    <property type="match status" value="1"/>
</dbReference>
<keyword evidence="4" id="KW-1185">Reference proteome</keyword>
<protein>
    <recommendedName>
        <fullName evidence="2">Peptidase C39 domain-containing protein</fullName>
    </recommendedName>
</protein>
<feature type="transmembrane region" description="Helical" evidence="1">
    <location>
        <begin position="360"/>
        <end position="378"/>
    </location>
</feature>
<dbReference type="GO" id="GO:0016020">
    <property type="term" value="C:membrane"/>
    <property type="evidence" value="ECO:0007669"/>
    <property type="project" value="InterPro"/>
</dbReference>
<dbReference type="GO" id="GO:0008233">
    <property type="term" value="F:peptidase activity"/>
    <property type="evidence" value="ECO:0007669"/>
    <property type="project" value="InterPro"/>
</dbReference>
<dbReference type="Pfam" id="PF03412">
    <property type="entry name" value="Peptidase_C39"/>
    <property type="match status" value="1"/>
</dbReference>
<feature type="transmembrane region" description="Helical" evidence="1">
    <location>
        <begin position="258"/>
        <end position="281"/>
    </location>
</feature>
<dbReference type="GO" id="GO:0006508">
    <property type="term" value="P:proteolysis"/>
    <property type="evidence" value="ECO:0007669"/>
    <property type="project" value="InterPro"/>
</dbReference>